<keyword evidence="8" id="KW-1185">Reference proteome</keyword>
<keyword evidence="3" id="KW-0722">Serine protease inhibitor</keyword>
<dbReference type="SUPFAM" id="SSF56574">
    <property type="entry name" value="Serpins"/>
    <property type="match status" value="1"/>
</dbReference>
<dbReference type="PANTHER" id="PTHR11461">
    <property type="entry name" value="SERINE PROTEASE INHIBITOR, SERPIN"/>
    <property type="match status" value="1"/>
</dbReference>
<proteinExistence type="inferred from homology"/>
<reference evidence="7 8" key="1">
    <citation type="submission" date="2016-09" db="EMBL/GenBank/DDBJ databases">
        <title>The draft genome of Dichanthelium oligosanthes: A C3 panicoid grass species.</title>
        <authorList>
            <person name="Studer A.J."/>
            <person name="Schnable J.C."/>
            <person name="Brutnell T.P."/>
        </authorList>
    </citation>
    <scope>NUCLEOTIDE SEQUENCE [LARGE SCALE GENOMIC DNA]</scope>
    <source>
        <strain evidence="8">cv. Kellogg 1175</strain>
        <tissue evidence="7">Leaf</tissue>
    </source>
</reference>
<evidence type="ECO:0000313" key="7">
    <source>
        <dbReference type="EMBL" id="OEL23524.1"/>
    </source>
</evidence>
<keyword evidence="2" id="KW-0646">Protease inhibitor</keyword>
<name>A0A1E5VEU0_9POAL</name>
<dbReference type="OrthoDB" id="685982at2759"/>
<dbReference type="AlphaFoldDB" id="A0A1E5VEU0"/>
<evidence type="ECO:0000256" key="4">
    <source>
        <dbReference type="ARBA" id="ARBA00049586"/>
    </source>
</evidence>
<evidence type="ECO:0000259" key="6">
    <source>
        <dbReference type="Pfam" id="PF00079"/>
    </source>
</evidence>
<dbReference type="InterPro" id="IPR023796">
    <property type="entry name" value="Serpin_dom"/>
</dbReference>
<dbReference type="PANTHER" id="PTHR11461:SF209">
    <property type="entry name" value="SERPIN-Z8-RELATED"/>
    <property type="match status" value="1"/>
</dbReference>
<feature type="region of interest" description="Disordered" evidence="5">
    <location>
        <begin position="9"/>
        <end position="29"/>
    </location>
</feature>
<dbReference type="InterPro" id="IPR042178">
    <property type="entry name" value="Serpin_sf_1"/>
</dbReference>
<protein>
    <recommendedName>
        <fullName evidence="6">Serpin domain-containing protein</fullName>
    </recommendedName>
</protein>
<dbReference type="InterPro" id="IPR000215">
    <property type="entry name" value="Serpin_fam"/>
</dbReference>
<dbReference type="InterPro" id="IPR036186">
    <property type="entry name" value="Serpin_sf"/>
</dbReference>
<evidence type="ECO:0000313" key="8">
    <source>
        <dbReference type="Proteomes" id="UP000095767"/>
    </source>
</evidence>
<dbReference type="Proteomes" id="UP000095767">
    <property type="component" value="Unassembled WGS sequence"/>
</dbReference>
<evidence type="ECO:0000256" key="5">
    <source>
        <dbReference type="SAM" id="MobiDB-lite"/>
    </source>
</evidence>
<evidence type="ECO:0000256" key="2">
    <source>
        <dbReference type="ARBA" id="ARBA00022690"/>
    </source>
</evidence>
<dbReference type="EMBL" id="LWDX02042266">
    <property type="protein sequence ID" value="OEL23524.1"/>
    <property type="molecule type" value="Genomic_DNA"/>
</dbReference>
<dbReference type="Pfam" id="PF00079">
    <property type="entry name" value="Serpin"/>
    <property type="match status" value="1"/>
</dbReference>
<dbReference type="GO" id="GO:0005615">
    <property type="term" value="C:extracellular space"/>
    <property type="evidence" value="ECO:0007669"/>
    <property type="project" value="InterPro"/>
</dbReference>
<sequence>MRPLFFLPPRTQDAGHHGRGGEAKQEGAAAGGVKGGGCQNLVFSPVSIYVVLSLVAAGARGSTAGARGSTLDEFLALLGAASREELAEFACGVAERALASSSGSRAPLVAFACGLWHDKTVALKPAYRAAAGKSYKADTLSADFRNKVSSCSQAYIESMH</sequence>
<gene>
    <name evidence="7" type="ORF">BAE44_0015458</name>
</gene>
<dbReference type="GO" id="GO:0004867">
    <property type="term" value="F:serine-type endopeptidase inhibitor activity"/>
    <property type="evidence" value="ECO:0007669"/>
    <property type="project" value="UniProtKB-KW"/>
</dbReference>
<feature type="compositionally biased region" description="Basic and acidic residues" evidence="5">
    <location>
        <begin position="13"/>
        <end position="25"/>
    </location>
</feature>
<evidence type="ECO:0000256" key="1">
    <source>
        <dbReference type="ARBA" id="ARBA00009500"/>
    </source>
</evidence>
<dbReference type="STRING" id="888268.A0A1E5VEU0"/>
<feature type="domain" description="Serpin" evidence="6">
    <location>
        <begin position="38"/>
        <end position="149"/>
    </location>
</feature>
<accession>A0A1E5VEU0</accession>
<dbReference type="Gene3D" id="3.30.497.10">
    <property type="entry name" value="Antithrombin, subunit I, domain 2"/>
    <property type="match status" value="1"/>
</dbReference>
<organism evidence="7 8">
    <name type="scientific">Dichanthelium oligosanthes</name>
    <dbReference type="NCBI Taxonomy" id="888268"/>
    <lineage>
        <taxon>Eukaryota</taxon>
        <taxon>Viridiplantae</taxon>
        <taxon>Streptophyta</taxon>
        <taxon>Embryophyta</taxon>
        <taxon>Tracheophyta</taxon>
        <taxon>Spermatophyta</taxon>
        <taxon>Magnoliopsida</taxon>
        <taxon>Liliopsida</taxon>
        <taxon>Poales</taxon>
        <taxon>Poaceae</taxon>
        <taxon>PACMAD clade</taxon>
        <taxon>Panicoideae</taxon>
        <taxon>Panicodae</taxon>
        <taxon>Paniceae</taxon>
        <taxon>Dichantheliinae</taxon>
        <taxon>Dichanthelium</taxon>
    </lineage>
</organism>
<comment type="function">
    <text evidence="4">Probable serine protease inhibitor.</text>
</comment>
<comment type="similarity">
    <text evidence="1">Belongs to the serpin family.</text>
</comment>
<comment type="caution">
    <text evidence="7">The sequence shown here is derived from an EMBL/GenBank/DDBJ whole genome shotgun (WGS) entry which is preliminary data.</text>
</comment>
<evidence type="ECO:0000256" key="3">
    <source>
        <dbReference type="ARBA" id="ARBA00022900"/>
    </source>
</evidence>